<evidence type="ECO:0000256" key="1">
    <source>
        <dbReference type="SAM" id="SignalP"/>
    </source>
</evidence>
<dbReference type="EMBL" id="CCKQ01006460">
    <property type="protein sequence ID" value="CDW77771.1"/>
    <property type="molecule type" value="Genomic_DNA"/>
</dbReference>
<keyword evidence="3" id="KW-1185">Reference proteome</keyword>
<proteinExistence type="predicted"/>
<sequence>MNSFSNFVIICLLSVISSTHVHSAEHYLYHVKNFTKEQQEIIDEAKAIENYYKNAQVFGKYENQLPWPSVKFPYNGVANATVFQFNNVTQELTTYKNLTSMIYIDSDGNRGIVEIKVDLPTVGSQTIDFYIDYTKGVVVNSIQSISYCVEQNVGLQINLKGIIDAISDQNANYTQYLGKVNIPWFPVEEYHQFHIQVDTPQGLKGIMAFFTTDSQELRWVTLDLDYETIIGFENGIVERKFTDDDYKNILRTCPNTLAYVQTYKNEQFLKKAIEKFLNQKIE</sequence>
<name>A0A078A7B7_STYLE</name>
<evidence type="ECO:0000313" key="2">
    <source>
        <dbReference type="EMBL" id="CDW77771.1"/>
    </source>
</evidence>
<evidence type="ECO:0000313" key="3">
    <source>
        <dbReference type="Proteomes" id="UP000039865"/>
    </source>
</evidence>
<protein>
    <submittedName>
        <fullName evidence="2">Uncharacterized protein</fullName>
    </submittedName>
</protein>
<keyword evidence="1" id="KW-0732">Signal</keyword>
<gene>
    <name evidence="2" type="primary">Contig6532.g6990</name>
    <name evidence="2" type="ORF">STYLEM_6737</name>
</gene>
<feature type="chain" id="PRO_5001729312" evidence="1">
    <location>
        <begin position="24"/>
        <end position="282"/>
    </location>
</feature>
<dbReference type="Proteomes" id="UP000039865">
    <property type="component" value="Unassembled WGS sequence"/>
</dbReference>
<accession>A0A078A7B7</accession>
<feature type="signal peptide" evidence="1">
    <location>
        <begin position="1"/>
        <end position="23"/>
    </location>
</feature>
<organism evidence="2 3">
    <name type="scientific">Stylonychia lemnae</name>
    <name type="common">Ciliate</name>
    <dbReference type="NCBI Taxonomy" id="5949"/>
    <lineage>
        <taxon>Eukaryota</taxon>
        <taxon>Sar</taxon>
        <taxon>Alveolata</taxon>
        <taxon>Ciliophora</taxon>
        <taxon>Intramacronucleata</taxon>
        <taxon>Spirotrichea</taxon>
        <taxon>Stichotrichia</taxon>
        <taxon>Sporadotrichida</taxon>
        <taxon>Oxytrichidae</taxon>
        <taxon>Stylonychinae</taxon>
        <taxon>Stylonychia</taxon>
    </lineage>
</organism>
<dbReference type="AlphaFoldDB" id="A0A078A7B7"/>
<reference evidence="2 3" key="1">
    <citation type="submission" date="2014-06" db="EMBL/GenBank/DDBJ databases">
        <authorList>
            <person name="Swart Estienne"/>
        </authorList>
    </citation>
    <scope>NUCLEOTIDE SEQUENCE [LARGE SCALE GENOMIC DNA]</scope>
    <source>
        <strain evidence="2 3">130c</strain>
    </source>
</reference>
<dbReference type="InParanoid" id="A0A078A7B7"/>